<dbReference type="EMBL" id="UOEK01000479">
    <property type="protein sequence ID" value="VAW08661.1"/>
    <property type="molecule type" value="Genomic_DNA"/>
</dbReference>
<feature type="domain" description="Beta-lactamase-related" evidence="1">
    <location>
        <begin position="19"/>
        <end position="376"/>
    </location>
</feature>
<reference evidence="2" key="1">
    <citation type="submission" date="2018-06" db="EMBL/GenBank/DDBJ databases">
        <authorList>
            <person name="Zhirakovskaya E."/>
        </authorList>
    </citation>
    <scope>NUCLEOTIDE SEQUENCE</scope>
</reference>
<evidence type="ECO:0000259" key="1">
    <source>
        <dbReference type="Pfam" id="PF00144"/>
    </source>
</evidence>
<sequence>MTNIQGTVAPGFESVRDVFAENFAIRDEVGAACAVYHRGEKVVDLWGGLRDPKTNAPWEENTLVLVFSTTKGLSSLALAVAHSRGLFEYDERVATYWPEFAASGKQDVTVRQLLAHQAGVCAIDEKMDLELLGDPDRVAAVIAKQEPLWEPGTSHGYHTISLGWYESELLRRVDPQHRTIGRYFSDEVASPLGLEFYIGLPDDVPDDRIAPIQAEWFRVKMLFNLKKLPSKFVRDFLNPRTITARTFANPKVLGKPVQYNDREMQRIELPASNGIGQVRSIAKAYGVFATGGAELGITPATLDALTAPAVAPPNGNMDLVLHMDTGYALGFKKPSKSHRFGSSDAAFGTPGAGGSFGFADPDLELGFAYAMNRLDYYLPDDPRERGLSEAAIAAAKALA</sequence>
<dbReference type="PANTHER" id="PTHR43319">
    <property type="entry name" value="BETA-LACTAMASE-RELATED"/>
    <property type="match status" value="1"/>
</dbReference>
<accession>A0A3B0SQN7</accession>
<dbReference type="SUPFAM" id="SSF56601">
    <property type="entry name" value="beta-lactamase/transpeptidase-like"/>
    <property type="match status" value="1"/>
</dbReference>
<dbReference type="InterPro" id="IPR052907">
    <property type="entry name" value="Beta-lactamase/esterase"/>
</dbReference>
<dbReference type="Pfam" id="PF00144">
    <property type="entry name" value="Beta-lactamase"/>
    <property type="match status" value="1"/>
</dbReference>
<protein>
    <submittedName>
        <fullName evidence="2">Esterase</fullName>
    </submittedName>
</protein>
<dbReference type="AlphaFoldDB" id="A0A3B0SQN7"/>
<proteinExistence type="predicted"/>
<dbReference type="Gene3D" id="3.40.710.10">
    <property type="entry name" value="DD-peptidase/beta-lactamase superfamily"/>
    <property type="match status" value="1"/>
</dbReference>
<organism evidence="2">
    <name type="scientific">hydrothermal vent metagenome</name>
    <dbReference type="NCBI Taxonomy" id="652676"/>
    <lineage>
        <taxon>unclassified sequences</taxon>
        <taxon>metagenomes</taxon>
        <taxon>ecological metagenomes</taxon>
    </lineage>
</organism>
<name>A0A3B0SQN7_9ZZZZ</name>
<gene>
    <name evidence="2" type="ORF">MNBD_ACTINO02-2713</name>
</gene>
<evidence type="ECO:0000313" key="2">
    <source>
        <dbReference type="EMBL" id="VAW08661.1"/>
    </source>
</evidence>
<dbReference type="InterPro" id="IPR001466">
    <property type="entry name" value="Beta-lactam-related"/>
</dbReference>
<dbReference type="InterPro" id="IPR012338">
    <property type="entry name" value="Beta-lactam/transpept-like"/>
</dbReference>
<dbReference type="PANTHER" id="PTHR43319:SF3">
    <property type="entry name" value="BETA-LACTAMASE-RELATED DOMAIN-CONTAINING PROTEIN"/>
    <property type="match status" value="1"/>
</dbReference>